<dbReference type="Pfam" id="PF00209">
    <property type="entry name" value="SNF"/>
    <property type="match status" value="2"/>
</dbReference>
<evidence type="ECO:0000256" key="4">
    <source>
        <dbReference type="ARBA" id="ARBA00022989"/>
    </source>
</evidence>
<keyword evidence="9" id="KW-1185">Reference proteome</keyword>
<feature type="transmembrane region" description="Helical" evidence="7">
    <location>
        <begin position="177"/>
        <end position="197"/>
    </location>
</feature>
<keyword evidence="2 6" id="KW-0813">Transport</keyword>
<protein>
    <recommendedName>
        <fullName evidence="6">Transporter</fullName>
    </recommendedName>
</protein>
<feature type="transmembrane region" description="Helical" evidence="7">
    <location>
        <begin position="217"/>
        <end position="241"/>
    </location>
</feature>
<dbReference type="InterPro" id="IPR047218">
    <property type="entry name" value="YocR/YhdH-like"/>
</dbReference>
<keyword evidence="4 7" id="KW-1133">Transmembrane helix</keyword>
<comment type="similarity">
    <text evidence="6">Belongs to the sodium:neurotransmitter symporter (SNF) (TC 2.A.22) family.</text>
</comment>
<evidence type="ECO:0000256" key="6">
    <source>
        <dbReference type="RuleBase" id="RU003732"/>
    </source>
</evidence>
<gene>
    <name evidence="8" type="ORF">FNJ60_11085</name>
</gene>
<feature type="transmembrane region" description="Helical" evidence="7">
    <location>
        <begin position="42"/>
        <end position="66"/>
    </location>
</feature>
<feature type="transmembrane region" description="Helical" evidence="7">
    <location>
        <begin position="147"/>
        <end position="165"/>
    </location>
</feature>
<dbReference type="PANTHER" id="PTHR42948">
    <property type="entry name" value="TRANSPORTER"/>
    <property type="match status" value="1"/>
</dbReference>
<feature type="transmembrane region" description="Helical" evidence="7">
    <location>
        <begin position="87"/>
        <end position="107"/>
    </location>
</feature>
<evidence type="ECO:0000256" key="7">
    <source>
        <dbReference type="SAM" id="Phobius"/>
    </source>
</evidence>
<proteinExistence type="inferred from homology"/>
<comment type="subcellular location">
    <subcellularLocation>
        <location evidence="1">Membrane</location>
        <topology evidence="1">Multi-pass membrane protein</topology>
    </subcellularLocation>
</comment>
<feature type="transmembrane region" description="Helical" evidence="7">
    <location>
        <begin position="389"/>
        <end position="408"/>
    </location>
</feature>
<sequence length="456" mass="49106">MTKNERANFGSKLGVILASAGSAVGLGNIWRFPYETGNHGGAAFILIYMGCVILLGLPIMISEFLIGRRSKANTAGAYRKLAPGTHWHWVGRMGVLAGFLILSYYSVIAGWTLEYIVQAATDSFAAKSSADFIASFQQFTGDSWRPALWMAVFLLATHFIIAKGVEKGIEKSSKIMMPALFIIILILVGCSISLPGAGSGIEFLLKPDFGKVTGTTFLSAMGQAFFSLSLGMGCLCTYASYFGKETNLTKTALSVGAIDTFVAVLAGFIIFPAAFSVGIRPDAGPSLVFITLPNVFQQAFGDLPVIAYLFSVMFYLLLAMAALTSTISLHEVVTAYLHEEFKFTRGKAARLVTGGCIVIGALCSLSLGVLKDITVFGLTLFDLFDFVTAKLMLPIGGLLISVFAGWYLDKRIVKSEITNDGSLRMPVYGLLIFLLKYVAPIAISLIFIHELGILKL</sequence>
<evidence type="ECO:0000256" key="5">
    <source>
        <dbReference type="ARBA" id="ARBA00023136"/>
    </source>
</evidence>
<dbReference type="RefSeq" id="WP_148727519.1">
    <property type="nucleotide sequence ID" value="NZ_CAMBON010000007.1"/>
</dbReference>
<dbReference type="GO" id="GO:0016020">
    <property type="term" value="C:membrane"/>
    <property type="evidence" value="ECO:0007669"/>
    <property type="project" value="UniProtKB-SubCell"/>
</dbReference>
<evidence type="ECO:0000313" key="8">
    <source>
        <dbReference type="EMBL" id="TYK32632.1"/>
    </source>
</evidence>
<dbReference type="InterPro" id="IPR037272">
    <property type="entry name" value="SNS_sf"/>
</dbReference>
<evidence type="ECO:0000313" key="9">
    <source>
        <dbReference type="Proteomes" id="UP000324383"/>
    </source>
</evidence>
<dbReference type="PANTHER" id="PTHR42948:SF1">
    <property type="entry name" value="TRANSPORTER"/>
    <property type="match status" value="1"/>
</dbReference>
<dbReference type="PRINTS" id="PR00176">
    <property type="entry name" value="NANEUSMPORT"/>
</dbReference>
<dbReference type="CDD" id="cd10336">
    <property type="entry name" value="SLC6sbd_Tyt1-Like"/>
    <property type="match status" value="1"/>
</dbReference>
<accession>A0A5D3FC94</accession>
<feature type="transmembrane region" description="Helical" evidence="7">
    <location>
        <begin position="305"/>
        <end position="327"/>
    </location>
</feature>
<evidence type="ECO:0000256" key="2">
    <source>
        <dbReference type="ARBA" id="ARBA00022448"/>
    </source>
</evidence>
<dbReference type="Proteomes" id="UP000324383">
    <property type="component" value="Unassembled WGS sequence"/>
</dbReference>
<feature type="transmembrane region" description="Helical" evidence="7">
    <location>
        <begin position="253"/>
        <end position="275"/>
    </location>
</feature>
<dbReference type="SUPFAM" id="SSF161070">
    <property type="entry name" value="SNF-like"/>
    <property type="match status" value="1"/>
</dbReference>
<organism evidence="8 9">
    <name type="scientific">Bacteroides pyogenes</name>
    <dbReference type="NCBI Taxonomy" id="310300"/>
    <lineage>
        <taxon>Bacteria</taxon>
        <taxon>Pseudomonadati</taxon>
        <taxon>Bacteroidota</taxon>
        <taxon>Bacteroidia</taxon>
        <taxon>Bacteroidales</taxon>
        <taxon>Bacteroidaceae</taxon>
        <taxon>Bacteroides</taxon>
    </lineage>
</organism>
<keyword evidence="5 7" id="KW-0472">Membrane</keyword>
<feature type="transmembrane region" description="Helical" evidence="7">
    <location>
        <begin position="348"/>
        <end position="369"/>
    </location>
</feature>
<evidence type="ECO:0000256" key="3">
    <source>
        <dbReference type="ARBA" id="ARBA00022692"/>
    </source>
</evidence>
<keyword evidence="3 6" id="KW-0812">Transmembrane</keyword>
<keyword evidence="6" id="KW-0769">Symport</keyword>
<evidence type="ECO:0000256" key="1">
    <source>
        <dbReference type="ARBA" id="ARBA00004141"/>
    </source>
</evidence>
<dbReference type="NCBIfam" id="NF037979">
    <property type="entry name" value="Na_transp"/>
    <property type="match status" value="1"/>
</dbReference>
<dbReference type="InterPro" id="IPR000175">
    <property type="entry name" value="Na/ntran_symport"/>
</dbReference>
<feature type="transmembrane region" description="Helical" evidence="7">
    <location>
        <begin position="12"/>
        <end position="30"/>
    </location>
</feature>
<dbReference type="EMBL" id="VKLW01000026">
    <property type="protein sequence ID" value="TYK32632.1"/>
    <property type="molecule type" value="Genomic_DNA"/>
</dbReference>
<dbReference type="GO" id="GO:0015293">
    <property type="term" value="F:symporter activity"/>
    <property type="evidence" value="ECO:0007669"/>
    <property type="project" value="UniProtKB-KW"/>
</dbReference>
<reference evidence="8 9" key="1">
    <citation type="submission" date="2019-07" db="EMBL/GenBank/DDBJ databases">
        <title>Draft Genome Sequences of Bacteroides pyogenes Strains Isolated from the Uterus Holstein Dairy Cows with Metritis.</title>
        <authorList>
            <person name="Cunha F."/>
            <person name="Galvao K.N."/>
            <person name="Jeon S.J."/>
            <person name="Jeong K.C."/>
        </authorList>
    </citation>
    <scope>NUCLEOTIDE SEQUENCE [LARGE SCALE GENOMIC DNA]</scope>
    <source>
        <strain evidence="8 9">KG-31</strain>
    </source>
</reference>
<dbReference type="PROSITE" id="PS00610">
    <property type="entry name" value="NA_NEUROTRAN_SYMP_1"/>
    <property type="match status" value="1"/>
</dbReference>
<name>A0A5D3FC94_9BACE</name>
<dbReference type="PROSITE" id="PS50267">
    <property type="entry name" value="NA_NEUROTRAN_SYMP_3"/>
    <property type="match status" value="1"/>
</dbReference>
<comment type="caution">
    <text evidence="8">The sequence shown here is derived from an EMBL/GenBank/DDBJ whole genome shotgun (WGS) entry which is preliminary data.</text>
</comment>
<dbReference type="AlphaFoldDB" id="A0A5D3FC94"/>
<feature type="transmembrane region" description="Helical" evidence="7">
    <location>
        <begin position="428"/>
        <end position="448"/>
    </location>
</feature>